<protein>
    <submittedName>
        <fullName evidence="1">Uncharacterized protein</fullName>
    </submittedName>
</protein>
<evidence type="ECO:0000313" key="2">
    <source>
        <dbReference type="Proteomes" id="UP000664859"/>
    </source>
</evidence>
<accession>A0A836CB14</accession>
<evidence type="ECO:0000313" key="1">
    <source>
        <dbReference type="EMBL" id="KAG5178478.1"/>
    </source>
</evidence>
<gene>
    <name evidence="1" type="ORF">JKP88DRAFT_241856</name>
</gene>
<dbReference type="AlphaFoldDB" id="A0A836CB14"/>
<reference evidence="1" key="1">
    <citation type="submission" date="2021-02" db="EMBL/GenBank/DDBJ databases">
        <title>First Annotated Genome of the Yellow-green Alga Tribonema minus.</title>
        <authorList>
            <person name="Mahan K.M."/>
        </authorList>
    </citation>
    <scope>NUCLEOTIDE SEQUENCE</scope>
    <source>
        <strain evidence="1">UTEX B ZZ1240</strain>
    </source>
</reference>
<sequence length="216" mass="24108">MADDIIVHFGYSKVARISGHEAPNVLSLYAAMALRTAVEHAPSVDKYQFRLYHDGGSLIFTNDDLAHAIVLAGLRLETIIGESRLPCGPYSHQPYVSSIGNARIFADLQSSVLYCTCYIAVKKFRVRARVTRLRRIAASAPCNIMSAVFSGFLSCCCDLQQHRRCMTAAPSHADPLHRFNSTAEFQYALERAQMSYEPYDRALLVLVAEVLCERMI</sequence>
<dbReference type="EMBL" id="JAFCMP010000514">
    <property type="protein sequence ID" value="KAG5178478.1"/>
    <property type="molecule type" value="Genomic_DNA"/>
</dbReference>
<keyword evidence="2" id="KW-1185">Reference proteome</keyword>
<name>A0A836CB14_9STRA</name>
<dbReference type="Proteomes" id="UP000664859">
    <property type="component" value="Unassembled WGS sequence"/>
</dbReference>
<proteinExistence type="predicted"/>
<comment type="caution">
    <text evidence="1">The sequence shown here is derived from an EMBL/GenBank/DDBJ whole genome shotgun (WGS) entry which is preliminary data.</text>
</comment>
<organism evidence="1 2">
    <name type="scientific">Tribonema minus</name>
    <dbReference type="NCBI Taxonomy" id="303371"/>
    <lineage>
        <taxon>Eukaryota</taxon>
        <taxon>Sar</taxon>
        <taxon>Stramenopiles</taxon>
        <taxon>Ochrophyta</taxon>
        <taxon>PX clade</taxon>
        <taxon>Xanthophyceae</taxon>
        <taxon>Tribonematales</taxon>
        <taxon>Tribonemataceae</taxon>
        <taxon>Tribonema</taxon>
    </lineage>
</organism>